<organism evidence="1 2">
    <name type="scientific">Clostridium bornimense</name>
    <dbReference type="NCBI Taxonomy" id="1216932"/>
    <lineage>
        <taxon>Bacteria</taxon>
        <taxon>Bacillati</taxon>
        <taxon>Bacillota</taxon>
        <taxon>Clostridia</taxon>
        <taxon>Eubacteriales</taxon>
        <taxon>Clostridiaceae</taxon>
        <taxon>Clostridium</taxon>
    </lineage>
</organism>
<protein>
    <recommendedName>
        <fullName evidence="3">DUF4176 domain-containing protein</fullName>
    </recommendedName>
</protein>
<reference evidence="1 2" key="1">
    <citation type="submission" date="2013-11" db="EMBL/GenBank/DDBJ databases">
        <title>Complete genome sequence of Clostridum sp. M2/40.</title>
        <authorList>
            <person name="Wibberg D."/>
            <person name="Puehler A."/>
            <person name="Schlueter A."/>
        </authorList>
    </citation>
    <scope>NUCLEOTIDE SEQUENCE [LARGE SCALE GENOMIC DNA]</scope>
    <source>
        <strain evidence="2">M2/40</strain>
    </source>
</reference>
<dbReference type="Proteomes" id="UP000019426">
    <property type="component" value="Chromosome M2/40_rep2"/>
</dbReference>
<evidence type="ECO:0008006" key="3">
    <source>
        <dbReference type="Google" id="ProtNLM"/>
    </source>
</evidence>
<proteinExistence type="predicted"/>
<keyword evidence="2" id="KW-1185">Reference proteome</keyword>
<dbReference type="PATRIC" id="fig|1216932.3.peg.3296"/>
<dbReference type="InterPro" id="IPR025233">
    <property type="entry name" value="DUF4176"/>
</dbReference>
<name>W6S141_9CLOT</name>
<dbReference type="AlphaFoldDB" id="W6S141"/>
<sequence length="105" mass="11966">MEDKLLPLGSVVDLIGTKEKIVIIGRGPIEKIDNIEQFFDYVGCLYPQGVNPNQQIVFNKEDINTVIFKGYSDAEEDRLNELYLEWIATLKIPKGSIHYNKASSY</sequence>
<dbReference type="KEGG" id="clt:CM240_3321"/>
<gene>
    <name evidence="1" type="ORF">CM240_3321</name>
</gene>
<evidence type="ECO:0000313" key="2">
    <source>
        <dbReference type="Proteomes" id="UP000019426"/>
    </source>
</evidence>
<accession>W6S141</accession>
<dbReference type="RefSeq" id="WP_044040606.1">
    <property type="nucleotide sequence ID" value="NZ_HG917869.1"/>
</dbReference>
<dbReference type="eggNOG" id="COG4495">
    <property type="taxonomic scope" value="Bacteria"/>
</dbReference>
<dbReference type="HOGENOM" id="CLU_158514_0_1_9"/>
<dbReference type="Pfam" id="PF13780">
    <property type="entry name" value="DUF4176"/>
    <property type="match status" value="1"/>
</dbReference>
<dbReference type="OrthoDB" id="5124454at2"/>
<dbReference type="EMBL" id="HG917869">
    <property type="protein sequence ID" value="CDM70438.1"/>
    <property type="molecule type" value="Genomic_DNA"/>
</dbReference>
<dbReference type="STRING" id="1216932.CM240_3321"/>
<evidence type="ECO:0000313" key="1">
    <source>
        <dbReference type="EMBL" id="CDM70438.1"/>
    </source>
</evidence>